<feature type="domain" description="DUF3592" evidence="2">
    <location>
        <begin position="59"/>
        <end position="144"/>
    </location>
</feature>
<dbReference type="AlphaFoldDB" id="G2DFX8"/>
<reference evidence="3" key="1">
    <citation type="journal article" date="2011" name="ISME J.">
        <title>The endosymbionts of the deep-sea tubeworms Riftia pachyptila and Tevnia jerichonana share an identical physiology as revealed by proteogenomic analyses.</title>
        <authorList>
            <person name="Gardebrecht A."/>
            <person name="Markert S."/>
            <person name="Felbeck H."/>
            <person name="Thuermer A."/>
            <person name="Albrecht D."/>
            <person name="Wollherr A."/>
            <person name="Kabisch J."/>
            <person name="Lehmann R."/>
            <person name="Daniel R."/>
            <person name="Liesegang H."/>
            <person name="Hecker M."/>
            <person name="Sievert S.M."/>
            <person name="Schweder T."/>
        </authorList>
    </citation>
    <scope>NUCLEOTIDE SEQUENCE [LARGE SCALE GENOMIC DNA]</scope>
</reference>
<feature type="transmembrane region" description="Helical" evidence="1">
    <location>
        <begin position="20"/>
        <end position="38"/>
    </location>
</feature>
<comment type="caution">
    <text evidence="3">The sequence shown here is derived from an EMBL/GenBank/DDBJ whole genome shotgun (WGS) entry which is preliminary data.</text>
</comment>
<gene>
    <name evidence="3" type="ORF">Rifp1Sym_cz00190</name>
</gene>
<dbReference type="Pfam" id="PF12158">
    <property type="entry name" value="DUF3592"/>
    <property type="match status" value="1"/>
</dbReference>
<dbReference type="InterPro" id="IPR021994">
    <property type="entry name" value="DUF3592"/>
</dbReference>
<feature type="transmembrane region" description="Helical" evidence="1">
    <location>
        <begin position="152"/>
        <end position="185"/>
    </location>
</feature>
<evidence type="ECO:0000313" key="3">
    <source>
        <dbReference type="EMBL" id="EGV50495.1"/>
    </source>
</evidence>
<organism evidence="3 4">
    <name type="scientific">endosymbiont of Riftia pachyptila</name>
    <name type="common">vent Ph05</name>
    <dbReference type="NCBI Taxonomy" id="1048808"/>
    <lineage>
        <taxon>Bacteria</taxon>
        <taxon>Pseudomonadati</taxon>
        <taxon>Pseudomonadota</taxon>
        <taxon>Gammaproteobacteria</taxon>
        <taxon>sulfur-oxidizing symbionts</taxon>
    </lineage>
</organism>
<evidence type="ECO:0000256" key="1">
    <source>
        <dbReference type="SAM" id="Phobius"/>
    </source>
</evidence>
<dbReference type="Proteomes" id="UP000004491">
    <property type="component" value="Unassembled WGS sequence"/>
</dbReference>
<sequence>MLTISMPNDGEVMATQRAGVIGTLVFGVICALAGYFAAFEWGKPILDKAEASVNWPQVAGRIEIAELQQARDSDGNRLYRAQIDYSYQVAGAHYRGSRIRFDGGPSSSSAAEAKRVLNRYQPQQPIEVHYNPQSPEESVLEPGTTLDSYLPYFIGLTFFTIGVLISVGMLLKLLLVGGVIVGALLQRWKQRATPPPPPKG</sequence>
<accession>G2DFX8</accession>
<keyword evidence="4" id="KW-1185">Reference proteome</keyword>
<keyword evidence="1" id="KW-1133">Transmembrane helix</keyword>
<dbReference type="EMBL" id="AFOC01000079">
    <property type="protein sequence ID" value="EGV50495.1"/>
    <property type="molecule type" value="Genomic_DNA"/>
</dbReference>
<name>G2DFX8_9GAMM</name>
<protein>
    <recommendedName>
        <fullName evidence="2">DUF3592 domain-containing protein</fullName>
    </recommendedName>
</protein>
<keyword evidence="1" id="KW-0812">Transmembrane</keyword>
<evidence type="ECO:0000313" key="4">
    <source>
        <dbReference type="Proteomes" id="UP000004491"/>
    </source>
</evidence>
<proteinExistence type="predicted"/>
<keyword evidence="1" id="KW-0472">Membrane</keyword>
<evidence type="ECO:0000259" key="2">
    <source>
        <dbReference type="Pfam" id="PF12158"/>
    </source>
</evidence>